<reference evidence="1 2" key="1">
    <citation type="journal article" date="2015" name="Genome Biol. Evol.">
        <title>Phylogenomic analyses indicate that early fungi evolved digesting cell walls of algal ancestors of land plants.</title>
        <authorList>
            <person name="Chang Y."/>
            <person name="Wang S."/>
            <person name="Sekimoto S."/>
            <person name="Aerts A.L."/>
            <person name="Choi C."/>
            <person name="Clum A."/>
            <person name="LaButti K.M."/>
            <person name="Lindquist E.A."/>
            <person name="Yee Ngan C."/>
            <person name="Ohm R.A."/>
            <person name="Salamov A.A."/>
            <person name="Grigoriev I.V."/>
            <person name="Spatafora J.W."/>
            <person name="Berbee M.L."/>
        </authorList>
    </citation>
    <scope>NUCLEOTIDE SEQUENCE [LARGE SCALE GENOMIC DNA]</scope>
    <source>
        <strain evidence="1 2">NRRL 28638</strain>
    </source>
</reference>
<accession>A0A137NSU9</accession>
<evidence type="ECO:0000313" key="2">
    <source>
        <dbReference type="Proteomes" id="UP000070444"/>
    </source>
</evidence>
<keyword evidence="2" id="KW-1185">Reference proteome</keyword>
<gene>
    <name evidence="1" type="ORF">CONCODRAFT_12447</name>
</gene>
<protein>
    <submittedName>
        <fullName evidence="1">Uncharacterized protein</fullName>
    </submittedName>
</protein>
<dbReference type="AlphaFoldDB" id="A0A137NSU9"/>
<name>A0A137NSU9_CONC2</name>
<dbReference type="EMBL" id="KQ964806">
    <property type="protein sequence ID" value="KXN65857.1"/>
    <property type="molecule type" value="Genomic_DNA"/>
</dbReference>
<sequence>MFQTTLWGTLAYADSGIGYDAYLNAEVVPQSMRQNLSTQCGKCGVVPNSTNTHGVTLPKTLPNLLVKAIAINVTTPFLIDDGLPNNQAT</sequence>
<dbReference type="Proteomes" id="UP000070444">
    <property type="component" value="Unassembled WGS sequence"/>
</dbReference>
<proteinExistence type="predicted"/>
<evidence type="ECO:0000313" key="1">
    <source>
        <dbReference type="EMBL" id="KXN65857.1"/>
    </source>
</evidence>
<organism evidence="1 2">
    <name type="scientific">Conidiobolus coronatus (strain ATCC 28846 / CBS 209.66 / NRRL 28638)</name>
    <name type="common">Delacroixia coronata</name>
    <dbReference type="NCBI Taxonomy" id="796925"/>
    <lineage>
        <taxon>Eukaryota</taxon>
        <taxon>Fungi</taxon>
        <taxon>Fungi incertae sedis</taxon>
        <taxon>Zoopagomycota</taxon>
        <taxon>Entomophthoromycotina</taxon>
        <taxon>Entomophthoromycetes</taxon>
        <taxon>Entomophthorales</taxon>
        <taxon>Ancylistaceae</taxon>
        <taxon>Conidiobolus</taxon>
    </lineage>
</organism>